<organism evidence="2 3">
    <name type="scientific">Actinomadura rudentiformis</name>
    <dbReference type="NCBI Taxonomy" id="359158"/>
    <lineage>
        <taxon>Bacteria</taxon>
        <taxon>Bacillati</taxon>
        <taxon>Actinomycetota</taxon>
        <taxon>Actinomycetes</taxon>
        <taxon>Streptosporangiales</taxon>
        <taxon>Thermomonosporaceae</taxon>
        <taxon>Actinomadura</taxon>
    </lineage>
</organism>
<evidence type="ECO:0000313" key="3">
    <source>
        <dbReference type="Proteomes" id="UP000468735"/>
    </source>
</evidence>
<dbReference type="SUPFAM" id="SSF55729">
    <property type="entry name" value="Acyl-CoA N-acyltransferases (Nat)"/>
    <property type="match status" value="1"/>
</dbReference>
<dbReference type="PANTHER" id="PTHR43792:SF1">
    <property type="entry name" value="N-ACETYLTRANSFERASE DOMAIN-CONTAINING PROTEIN"/>
    <property type="match status" value="1"/>
</dbReference>
<comment type="caution">
    <text evidence="2">The sequence shown here is derived from an EMBL/GenBank/DDBJ whole genome shotgun (WGS) entry which is preliminary data.</text>
</comment>
<dbReference type="InterPro" id="IPR000182">
    <property type="entry name" value="GNAT_dom"/>
</dbReference>
<dbReference type="PROSITE" id="PS51186">
    <property type="entry name" value="GNAT"/>
    <property type="match status" value="1"/>
</dbReference>
<dbReference type="Pfam" id="PF13302">
    <property type="entry name" value="Acetyltransf_3"/>
    <property type="match status" value="1"/>
</dbReference>
<dbReference type="Gene3D" id="3.40.630.30">
    <property type="match status" value="1"/>
</dbReference>
<evidence type="ECO:0000313" key="2">
    <source>
        <dbReference type="EMBL" id="KAB2349014.1"/>
    </source>
</evidence>
<dbReference type="InterPro" id="IPR016181">
    <property type="entry name" value="Acyl_CoA_acyltransferase"/>
</dbReference>
<dbReference type="RefSeq" id="WP_151560788.1">
    <property type="nucleotide sequence ID" value="NZ_WBMT01000006.1"/>
</dbReference>
<dbReference type="EMBL" id="WBMT01000006">
    <property type="protein sequence ID" value="KAB2349014.1"/>
    <property type="molecule type" value="Genomic_DNA"/>
</dbReference>
<proteinExistence type="predicted"/>
<dbReference type="GO" id="GO:0016747">
    <property type="term" value="F:acyltransferase activity, transferring groups other than amino-acyl groups"/>
    <property type="evidence" value="ECO:0007669"/>
    <property type="project" value="InterPro"/>
</dbReference>
<reference evidence="2 3" key="1">
    <citation type="submission" date="2019-09" db="EMBL/GenBank/DDBJ databases">
        <title>Actinomadura physcomitrii sp. nov., a novel actinomycete isolated from moss [Physcomitrium sphaericum (Ludw) Fuernr].</title>
        <authorList>
            <person name="Zhuang X."/>
            <person name="Liu C."/>
        </authorList>
    </citation>
    <scope>NUCLEOTIDE SEQUENCE [LARGE SCALE GENOMIC DNA]</scope>
    <source>
        <strain evidence="2 3">HMC1</strain>
    </source>
</reference>
<gene>
    <name evidence="2" type="ORF">F8566_14825</name>
</gene>
<evidence type="ECO:0000259" key="1">
    <source>
        <dbReference type="PROSITE" id="PS51186"/>
    </source>
</evidence>
<feature type="domain" description="N-acetyltransferase" evidence="1">
    <location>
        <begin position="12"/>
        <end position="181"/>
    </location>
</feature>
<protein>
    <submittedName>
        <fullName evidence="2">GNAT family N-acetyltransferase</fullName>
    </submittedName>
</protein>
<keyword evidence="2" id="KW-0808">Transferase</keyword>
<dbReference type="Proteomes" id="UP000468735">
    <property type="component" value="Unassembled WGS sequence"/>
</dbReference>
<accession>A0A6H9YTS1</accession>
<name>A0A6H9YTS1_9ACTN</name>
<dbReference type="PANTHER" id="PTHR43792">
    <property type="entry name" value="GNAT FAMILY, PUTATIVE (AFU_ORTHOLOGUE AFUA_3G00765)-RELATED-RELATED"/>
    <property type="match status" value="1"/>
</dbReference>
<dbReference type="InterPro" id="IPR051531">
    <property type="entry name" value="N-acetyltransferase"/>
</dbReference>
<dbReference type="AlphaFoldDB" id="A0A6H9YTS1"/>
<keyword evidence="3" id="KW-1185">Reference proteome</keyword>
<sequence>MTAAPVLTTERLTLRGWRDTDRAPFAHMNADPVVMEHFPAPLTHAQSDAVIDHITAGFERHGFGLWALEITRTGTFIGFTGLSVPAFDAPFLPGVEIGWRLAATAQGHGYATEAARRALAYGFQDAGLKEIVSFTTTTNHRSQAVMRRIGMTRDPDGDFDHPVLPRGHRLQRHVLYRIDAPTWESTTR</sequence>
<dbReference type="OrthoDB" id="3533156at2"/>